<dbReference type="AlphaFoldDB" id="A0A0C2WTS5"/>
<evidence type="ECO:0000256" key="2">
    <source>
        <dbReference type="SAM" id="Coils"/>
    </source>
</evidence>
<reference evidence="6" key="2">
    <citation type="submission" date="2015-01" db="EMBL/GenBank/DDBJ databases">
        <title>Evolutionary Origins and Diversification of the Mycorrhizal Mutualists.</title>
        <authorList>
            <consortium name="DOE Joint Genome Institute"/>
            <consortium name="Mycorrhizal Genomics Consortium"/>
            <person name="Kohler A."/>
            <person name="Kuo A."/>
            <person name="Nagy L.G."/>
            <person name="Floudas D."/>
            <person name="Copeland A."/>
            <person name="Barry K.W."/>
            <person name="Cichocki N."/>
            <person name="Veneault-Fourrey C."/>
            <person name="LaButti K."/>
            <person name="Lindquist E.A."/>
            <person name="Lipzen A."/>
            <person name="Lundell T."/>
            <person name="Morin E."/>
            <person name="Murat C."/>
            <person name="Riley R."/>
            <person name="Ohm R."/>
            <person name="Sun H."/>
            <person name="Tunlid A."/>
            <person name="Henrissat B."/>
            <person name="Grigoriev I.V."/>
            <person name="Hibbett D.S."/>
            <person name="Martin F."/>
        </authorList>
    </citation>
    <scope>NUCLEOTIDE SEQUENCE [LARGE SCALE GENOMIC DNA]</scope>
    <source>
        <strain evidence="6">MAFF 305830</strain>
    </source>
</reference>
<feature type="compositionally biased region" description="Acidic residues" evidence="3">
    <location>
        <begin position="40"/>
        <end position="56"/>
    </location>
</feature>
<evidence type="ECO:0000313" key="5">
    <source>
        <dbReference type="EMBL" id="KIM29563.1"/>
    </source>
</evidence>
<dbReference type="STRING" id="933852.A0A0C2WTS5"/>
<keyword evidence="2" id="KW-0175">Coiled coil</keyword>
<reference evidence="5 6" key="1">
    <citation type="submission" date="2014-04" db="EMBL/GenBank/DDBJ databases">
        <authorList>
            <consortium name="DOE Joint Genome Institute"/>
            <person name="Kuo A."/>
            <person name="Zuccaro A."/>
            <person name="Kohler A."/>
            <person name="Nagy L.G."/>
            <person name="Floudas D."/>
            <person name="Copeland A."/>
            <person name="Barry K.W."/>
            <person name="Cichocki N."/>
            <person name="Veneault-Fourrey C."/>
            <person name="LaButti K."/>
            <person name="Lindquist E.A."/>
            <person name="Lipzen A."/>
            <person name="Lundell T."/>
            <person name="Morin E."/>
            <person name="Murat C."/>
            <person name="Sun H."/>
            <person name="Tunlid A."/>
            <person name="Henrissat B."/>
            <person name="Grigoriev I.V."/>
            <person name="Hibbett D.S."/>
            <person name="Martin F."/>
            <person name="Nordberg H.P."/>
            <person name="Cantor M.N."/>
            <person name="Hua S.X."/>
        </authorList>
    </citation>
    <scope>NUCLEOTIDE SEQUENCE [LARGE SCALE GENOMIC DNA]</scope>
    <source>
        <strain evidence="5 6">MAFF 305830</strain>
    </source>
</reference>
<dbReference type="PANTHER" id="PTHR46052">
    <property type="entry name" value="PHOSDUCIN-LIKE PROTEIN"/>
    <property type="match status" value="1"/>
</dbReference>
<keyword evidence="6" id="KW-1185">Reference proteome</keyword>
<accession>A0A0C2WTS5</accession>
<proteinExistence type="inferred from homology"/>
<feature type="compositionally biased region" description="Low complexity" evidence="3">
    <location>
        <begin position="17"/>
        <end position="36"/>
    </location>
</feature>
<comment type="similarity">
    <text evidence="1">Belongs to the phosducin family.</text>
</comment>
<evidence type="ECO:0000259" key="4">
    <source>
        <dbReference type="Pfam" id="PF02114"/>
    </source>
</evidence>
<dbReference type="EMBL" id="KN824288">
    <property type="protein sequence ID" value="KIM29563.1"/>
    <property type="molecule type" value="Genomic_DNA"/>
</dbReference>
<dbReference type="Pfam" id="PF02114">
    <property type="entry name" value="Phosducin"/>
    <property type="match status" value="1"/>
</dbReference>
<feature type="domain" description="Phosducin" evidence="4">
    <location>
        <begin position="144"/>
        <end position="214"/>
    </location>
</feature>
<sequence>MANLDELILSGAFGTQSRSSSPARSASSGSRSPKSKWPGEDYEKDDIVDDIQDENPAEAPHESIGMGPGRTGVKGVIRDRAEALATERAKKSAEISALNRQMEKASLAAGGRTWDEDEADRRAREGLEPISGTLGGASRSGAKKYGYLREVGAGNYVSAVEDNNARVIVHIYDSSLERCYELDATLSKLARSSPMTKFIRVKATAIGFALKSASDTGALGTSSKKRAIRGRGDQTQYIVSEDADFPDDGNDSDQSEEAEADTDMLPTMLIYEKGELLHTWVRVDWEAGQDGIENLLLKYVFYLITMFALANQRDIDTI</sequence>
<dbReference type="OrthoDB" id="70588at2759"/>
<dbReference type="InterPro" id="IPR051499">
    <property type="entry name" value="Phosducin-like_reg"/>
</dbReference>
<dbReference type="PANTHER" id="PTHR46052:SF1">
    <property type="entry name" value="PHOSDUCIN-LIKE PROTEIN"/>
    <property type="match status" value="1"/>
</dbReference>
<feature type="coiled-coil region" evidence="2">
    <location>
        <begin position="81"/>
        <end position="108"/>
    </location>
</feature>
<feature type="region of interest" description="Disordered" evidence="3">
    <location>
        <begin position="239"/>
        <end position="260"/>
    </location>
</feature>
<dbReference type="HOGENOM" id="CLU_059221_0_0_1"/>
<feature type="region of interest" description="Disordered" evidence="3">
    <location>
        <begin position="1"/>
        <end position="73"/>
    </location>
</feature>
<dbReference type="Gene3D" id="3.40.30.10">
    <property type="entry name" value="Glutaredoxin"/>
    <property type="match status" value="1"/>
</dbReference>
<organism evidence="5 6">
    <name type="scientific">Serendipita vermifera MAFF 305830</name>
    <dbReference type="NCBI Taxonomy" id="933852"/>
    <lineage>
        <taxon>Eukaryota</taxon>
        <taxon>Fungi</taxon>
        <taxon>Dikarya</taxon>
        <taxon>Basidiomycota</taxon>
        <taxon>Agaricomycotina</taxon>
        <taxon>Agaricomycetes</taxon>
        <taxon>Sebacinales</taxon>
        <taxon>Serendipitaceae</taxon>
        <taxon>Serendipita</taxon>
    </lineage>
</organism>
<evidence type="ECO:0000313" key="6">
    <source>
        <dbReference type="Proteomes" id="UP000054097"/>
    </source>
</evidence>
<name>A0A0C2WTS5_SERVB</name>
<protein>
    <recommendedName>
        <fullName evidence="4">Phosducin domain-containing protein</fullName>
    </recommendedName>
</protein>
<dbReference type="InterPro" id="IPR024253">
    <property type="entry name" value="Phosducin_thioredoxin-like_dom"/>
</dbReference>
<feature type="compositionally biased region" description="Acidic residues" evidence="3">
    <location>
        <begin position="241"/>
        <end position="260"/>
    </location>
</feature>
<dbReference type="Proteomes" id="UP000054097">
    <property type="component" value="Unassembled WGS sequence"/>
</dbReference>
<dbReference type="SUPFAM" id="SSF52833">
    <property type="entry name" value="Thioredoxin-like"/>
    <property type="match status" value="1"/>
</dbReference>
<gene>
    <name evidence="5" type="ORF">M408DRAFT_115545</name>
</gene>
<evidence type="ECO:0000256" key="3">
    <source>
        <dbReference type="SAM" id="MobiDB-lite"/>
    </source>
</evidence>
<evidence type="ECO:0000256" key="1">
    <source>
        <dbReference type="ARBA" id="ARBA00009686"/>
    </source>
</evidence>
<dbReference type="InterPro" id="IPR036249">
    <property type="entry name" value="Thioredoxin-like_sf"/>
</dbReference>